<feature type="active site" description="Proton acceptor" evidence="8">
    <location>
        <position position="451"/>
    </location>
</feature>
<gene>
    <name evidence="14" type="ORF">HHL09_11630</name>
</gene>
<name>A0A858RIP0_9BACT</name>
<evidence type="ECO:0000256" key="6">
    <source>
        <dbReference type="ARBA" id="ARBA00023157"/>
    </source>
</evidence>
<evidence type="ECO:0000256" key="8">
    <source>
        <dbReference type="PIRSR" id="PIRSR000350-2"/>
    </source>
</evidence>
<dbReference type="GO" id="GO:0000166">
    <property type="term" value="F:nucleotide binding"/>
    <property type="evidence" value="ECO:0007669"/>
    <property type="project" value="UniProtKB-KW"/>
</dbReference>
<evidence type="ECO:0000256" key="10">
    <source>
        <dbReference type="PIRSR" id="PIRSR000350-4"/>
    </source>
</evidence>
<dbReference type="Proteomes" id="UP000501812">
    <property type="component" value="Chromosome"/>
</dbReference>
<feature type="binding site" evidence="9">
    <location>
        <position position="54"/>
    </location>
    <ligand>
        <name>FAD</name>
        <dbReference type="ChEBI" id="CHEBI:57692"/>
    </ligand>
</feature>
<protein>
    <submittedName>
        <fullName evidence="14">NAD(P)/FAD-dependent oxidoreductase</fullName>
    </submittedName>
</protein>
<evidence type="ECO:0000259" key="13">
    <source>
        <dbReference type="Pfam" id="PF07992"/>
    </source>
</evidence>
<evidence type="ECO:0000256" key="9">
    <source>
        <dbReference type="PIRSR" id="PIRSR000350-3"/>
    </source>
</evidence>
<keyword evidence="9" id="KW-0547">Nucleotide-binding</keyword>
<dbReference type="SUPFAM" id="SSF55424">
    <property type="entry name" value="FAD/NAD-linked reductases, dimerisation (C-terminal) domain"/>
    <property type="match status" value="1"/>
</dbReference>
<keyword evidence="3 9" id="KW-0274">FAD</keyword>
<dbReference type="InterPro" id="IPR004099">
    <property type="entry name" value="Pyr_nucl-diS_OxRdtase_dimer"/>
</dbReference>
<keyword evidence="6" id="KW-1015">Disulfide bond</keyword>
<keyword evidence="2 11" id="KW-0285">Flavoprotein</keyword>
<dbReference type="PRINTS" id="PR00368">
    <property type="entry name" value="FADPNR"/>
</dbReference>
<dbReference type="AlphaFoldDB" id="A0A858RIP0"/>
<evidence type="ECO:0000256" key="3">
    <source>
        <dbReference type="ARBA" id="ARBA00022827"/>
    </source>
</evidence>
<dbReference type="InterPro" id="IPR016156">
    <property type="entry name" value="FAD/NAD-linked_Rdtase_dimer_sf"/>
</dbReference>
<evidence type="ECO:0000256" key="2">
    <source>
        <dbReference type="ARBA" id="ARBA00022630"/>
    </source>
</evidence>
<dbReference type="KEGG" id="luo:HHL09_11630"/>
<dbReference type="PROSITE" id="PS00837">
    <property type="entry name" value="ALADH_PNT_2"/>
    <property type="match status" value="1"/>
</dbReference>
<keyword evidence="15" id="KW-1185">Reference proteome</keyword>
<dbReference type="SUPFAM" id="SSF51905">
    <property type="entry name" value="FAD/NAD(P)-binding domain"/>
    <property type="match status" value="1"/>
</dbReference>
<feature type="binding site" evidence="9">
    <location>
        <position position="271"/>
    </location>
    <ligand>
        <name>NAD(+)</name>
        <dbReference type="ChEBI" id="CHEBI:57540"/>
    </ligand>
</feature>
<feature type="domain" description="Pyridine nucleotide-disulphide oxidoreductase dimerisation" evidence="12">
    <location>
        <begin position="357"/>
        <end position="461"/>
    </location>
</feature>
<dbReference type="InterPro" id="IPR023753">
    <property type="entry name" value="FAD/NAD-binding_dom"/>
</dbReference>
<keyword evidence="5 11" id="KW-0560">Oxidoreductase</keyword>
<evidence type="ECO:0000259" key="12">
    <source>
        <dbReference type="Pfam" id="PF02852"/>
    </source>
</evidence>
<feature type="disulfide bond" description="Redox-active" evidence="10">
    <location>
        <begin position="45"/>
        <end position="50"/>
    </location>
</feature>
<comment type="similarity">
    <text evidence="1 11">Belongs to the class-I pyridine nucleotide-disulfide oxidoreductase family.</text>
</comment>
<dbReference type="InterPro" id="IPR036188">
    <property type="entry name" value="FAD/NAD-bd_sf"/>
</dbReference>
<evidence type="ECO:0000256" key="11">
    <source>
        <dbReference type="RuleBase" id="RU003691"/>
    </source>
</evidence>
<dbReference type="GO" id="GO:0016668">
    <property type="term" value="F:oxidoreductase activity, acting on a sulfur group of donors, NAD(P) as acceptor"/>
    <property type="evidence" value="ECO:0007669"/>
    <property type="project" value="InterPro"/>
</dbReference>
<proteinExistence type="inferred from homology"/>
<dbReference type="RefSeq" id="WP_169454805.1">
    <property type="nucleotide sequence ID" value="NZ_CP051774.1"/>
</dbReference>
<feature type="domain" description="FAD/NAD(P)-binding" evidence="13">
    <location>
        <begin position="8"/>
        <end position="326"/>
    </location>
</feature>
<comment type="cofactor">
    <cofactor evidence="9">
        <name>FAD</name>
        <dbReference type="ChEBI" id="CHEBI:57692"/>
    </cofactor>
    <text evidence="9">Binds 1 FAD per subunit.</text>
</comment>
<dbReference type="InterPro" id="IPR001100">
    <property type="entry name" value="Pyr_nuc-diS_OxRdtase"/>
</dbReference>
<dbReference type="InterPro" id="IPR008143">
    <property type="entry name" value="Ala_DH/PNT_CS2"/>
</dbReference>
<evidence type="ECO:0000256" key="1">
    <source>
        <dbReference type="ARBA" id="ARBA00007532"/>
    </source>
</evidence>
<evidence type="ECO:0000313" key="15">
    <source>
        <dbReference type="Proteomes" id="UP000501812"/>
    </source>
</evidence>
<keyword evidence="7 11" id="KW-0676">Redox-active center</keyword>
<accession>A0A858RIP0</accession>
<sequence>MKPTASHDLIVIGGGSAGHAAARTAAGLGAKVALIESAEPLGGLCILRGCMPSKTLIETANRMRAIRDAARFGIRVAEPELDVDALRDRVRSLVSDFRQHRESEMTSGRYKLLHGSASFTSEHEIEFATEKGESRTLTATTFVIATGSTPSVPPIPGLAGTPYWTSDHVVHLPFLPKHLAVLGSGAIGMECAHLFEGLGSQVTVIARGDSIMGKMDPEIGTVIEAESGDRGIRFLKKTDLKSVTYRQNHFSLSLEGAADSLEADALLVATGRTPATAHLGLEGIGITLEDGRILIDDRCTTSLSHIFAAGDCASPVPVVHLAVIQGEVAGKNAIRLAKDGHRDTAAVWNRKSAMSGWFTEPQCVEIGMSEKEAQEKGITVLTGRKDYSDQGKGIITGCQRGFVKVIADAENGRLLGACGTGPLVIETAHILQAAIELGVSAQDYLAIPHYHPTLAEAWHRAVADLADRLPVP</sequence>
<reference evidence="14 15" key="1">
    <citation type="submission" date="2020-04" db="EMBL/GenBank/DDBJ databases">
        <title>Luteolibacter sp. G-1-1-1 isolated from soil.</title>
        <authorList>
            <person name="Dahal R.H."/>
        </authorList>
    </citation>
    <scope>NUCLEOTIDE SEQUENCE [LARGE SCALE GENOMIC DNA]</scope>
    <source>
        <strain evidence="14 15">G-1-1-1</strain>
    </source>
</reference>
<dbReference type="Pfam" id="PF07992">
    <property type="entry name" value="Pyr_redox_2"/>
    <property type="match status" value="1"/>
</dbReference>
<dbReference type="Pfam" id="PF02852">
    <property type="entry name" value="Pyr_redox_dim"/>
    <property type="match status" value="1"/>
</dbReference>
<dbReference type="PRINTS" id="PR00411">
    <property type="entry name" value="PNDRDTASEI"/>
</dbReference>
<dbReference type="PIRSF" id="PIRSF000350">
    <property type="entry name" value="Mercury_reductase_MerA"/>
    <property type="match status" value="1"/>
</dbReference>
<dbReference type="InterPro" id="IPR012999">
    <property type="entry name" value="Pyr_OxRdtase_I_AS"/>
</dbReference>
<organism evidence="14 15">
    <name type="scientific">Luteolibacter luteus</name>
    <dbReference type="NCBI Taxonomy" id="2728835"/>
    <lineage>
        <taxon>Bacteria</taxon>
        <taxon>Pseudomonadati</taxon>
        <taxon>Verrucomicrobiota</taxon>
        <taxon>Verrucomicrobiia</taxon>
        <taxon>Verrucomicrobiales</taxon>
        <taxon>Verrucomicrobiaceae</taxon>
        <taxon>Luteolibacter</taxon>
    </lineage>
</organism>
<feature type="binding site" evidence="9">
    <location>
        <begin position="146"/>
        <end position="148"/>
    </location>
    <ligand>
        <name>FAD</name>
        <dbReference type="ChEBI" id="CHEBI:57692"/>
    </ligand>
</feature>
<evidence type="ECO:0000256" key="7">
    <source>
        <dbReference type="ARBA" id="ARBA00023284"/>
    </source>
</evidence>
<feature type="binding site" evidence="9">
    <location>
        <begin position="183"/>
        <end position="190"/>
    </location>
    <ligand>
        <name>NAD(+)</name>
        <dbReference type="ChEBI" id="CHEBI:57540"/>
    </ligand>
</feature>
<dbReference type="PROSITE" id="PS00076">
    <property type="entry name" value="PYRIDINE_REDOX_1"/>
    <property type="match status" value="1"/>
</dbReference>
<evidence type="ECO:0000313" key="14">
    <source>
        <dbReference type="EMBL" id="QJE96404.1"/>
    </source>
</evidence>
<evidence type="ECO:0000256" key="5">
    <source>
        <dbReference type="ARBA" id="ARBA00023002"/>
    </source>
</evidence>
<evidence type="ECO:0000256" key="4">
    <source>
        <dbReference type="ARBA" id="ARBA00022857"/>
    </source>
</evidence>
<feature type="binding site" evidence="9">
    <location>
        <position position="311"/>
    </location>
    <ligand>
        <name>FAD</name>
        <dbReference type="ChEBI" id="CHEBI:57692"/>
    </ligand>
</feature>
<keyword evidence="4" id="KW-0521">NADP</keyword>
<dbReference type="EMBL" id="CP051774">
    <property type="protein sequence ID" value="QJE96404.1"/>
    <property type="molecule type" value="Genomic_DNA"/>
</dbReference>
<keyword evidence="9" id="KW-0520">NAD</keyword>
<dbReference type="Gene3D" id="3.50.50.60">
    <property type="entry name" value="FAD/NAD(P)-binding domain"/>
    <property type="match status" value="2"/>
</dbReference>
<dbReference type="Gene3D" id="3.30.390.30">
    <property type="match status" value="1"/>
</dbReference>
<dbReference type="PANTHER" id="PTHR43014">
    <property type="entry name" value="MERCURIC REDUCTASE"/>
    <property type="match status" value="1"/>
</dbReference>